<evidence type="ECO:0000256" key="3">
    <source>
        <dbReference type="ARBA" id="ARBA00022827"/>
    </source>
</evidence>
<feature type="transmembrane region" description="Helical" evidence="6">
    <location>
        <begin position="505"/>
        <end position="527"/>
    </location>
</feature>
<dbReference type="Pfam" id="PF07690">
    <property type="entry name" value="MFS_1"/>
    <property type="match status" value="1"/>
</dbReference>
<dbReference type="OrthoDB" id="417877at2759"/>
<accession>A0A7H8QIY8</accession>
<feature type="compositionally biased region" description="Low complexity" evidence="5">
    <location>
        <begin position="867"/>
        <end position="886"/>
    </location>
</feature>
<keyword evidence="2" id="KW-0285">Flavoprotein</keyword>
<feature type="transmembrane region" description="Helical" evidence="6">
    <location>
        <begin position="832"/>
        <end position="856"/>
    </location>
</feature>
<evidence type="ECO:0000313" key="9">
    <source>
        <dbReference type="Proteomes" id="UP000509510"/>
    </source>
</evidence>
<dbReference type="RefSeq" id="XP_035339680.1">
    <property type="nucleotide sequence ID" value="XM_035483787.1"/>
</dbReference>
<dbReference type="PRINTS" id="PR00420">
    <property type="entry name" value="RNGMNOXGNASE"/>
</dbReference>
<dbReference type="GO" id="GO:0016020">
    <property type="term" value="C:membrane"/>
    <property type="evidence" value="ECO:0007669"/>
    <property type="project" value="UniProtKB-SubCell"/>
</dbReference>
<evidence type="ECO:0000256" key="2">
    <source>
        <dbReference type="ARBA" id="ARBA00022630"/>
    </source>
</evidence>
<keyword evidence="6" id="KW-1133">Transmembrane helix</keyword>
<dbReference type="InterPro" id="IPR011701">
    <property type="entry name" value="MFS"/>
</dbReference>
<dbReference type="GO" id="GO:0016491">
    <property type="term" value="F:oxidoreductase activity"/>
    <property type="evidence" value="ECO:0007669"/>
    <property type="project" value="UniProtKB-KW"/>
</dbReference>
<dbReference type="InterPro" id="IPR036259">
    <property type="entry name" value="MFS_trans_sf"/>
</dbReference>
<dbReference type="InterPro" id="IPR036188">
    <property type="entry name" value="FAD/NAD-bd_sf"/>
</dbReference>
<gene>
    <name evidence="8" type="ORF">TRUGW13939_00580</name>
</gene>
<feature type="region of interest" description="Disordered" evidence="5">
    <location>
        <begin position="867"/>
        <end position="895"/>
    </location>
</feature>
<dbReference type="InterPro" id="IPR051104">
    <property type="entry name" value="FAD_monoxygenase"/>
</dbReference>
<feature type="transmembrane region" description="Helical" evidence="6">
    <location>
        <begin position="773"/>
        <end position="792"/>
    </location>
</feature>
<keyword evidence="9" id="KW-1185">Reference proteome</keyword>
<feature type="transmembrane region" description="Helical" evidence="6">
    <location>
        <begin position="696"/>
        <end position="718"/>
    </location>
</feature>
<proteinExistence type="predicted"/>
<evidence type="ECO:0000313" key="8">
    <source>
        <dbReference type="EMBL" id="QKX53501.1"/>
    </source>
</evidence>
<dbReference type="EMBL" id="CP055898">
    <property type="protein sequence ID" value="QKX53501.1"/>
    <property type="molecule type" value="Genomic_DNA"/>
</dbReference>
<dbReference type="GO" id="GO:0022857">
    <property type="term" value="F:transmembrane transporter activity"/>
    <property type="evidence" value="ECO:0007669"/>
    <property type="project" value="InterPro"/>
</dbReference>
<dbReference type="SUPFAM" id="SSF103473">
    <property type="entry name" value="MFS general substrate transporter"/>
    <property type="match status" value="1"/>
</dbReference>
<dbReference type="Gene3D" id="1.20.1250.20">
    <property type="entry name" value="MFS general substrate transporter like domains"/>
    <property type="match status" value="1"/>
</dbReference>
<dbReference type="GO" id="GO:0071949">
    <property type="term" value="F:FAD binding"/>
    <property type="evidence" value="ECO:0007669"/>
    <property type="project" value="InterPro"/>
</dbReference>
<feature type="transmembrane region" description="Helical" evidence="6">
    <location>
        <begin position="539"/>
        <end position="566"/>
    </location>
</feature>
<evidence type="ECO:0000256" key="6">
    <source>
        <dbReference type="SAM" id="Phobius"/>
    </source>
</evidence>
<evidence type="ECO:0000256" key="5">
    <source>
        <dbReference type="SAM" id="MobiDB-lite"/>
    </source>
</evidence>
<dbReference type="InterPro" id="IPR002938">
    <property type="entry name" value="FAD-bd"/>
</dbReference>
<feature type="domain" description="FAD-binding" evidence="7">
    <location>
        <begin position="10"/>
        <end position="356"/>
    </location>
</feature>
<feature type="transmembrane region" description="Helical" evidence="6">
    <location>
        <begin position="478"/>
        <end position="498"/>
    </location>
</feature>
<feature type="transmembrane region" description="Helical" evidence="6">
    <location>
        <begin position="445"/>
        <end position="466"/>
    </location>
</feature>
<keyword evidence="4" id="KW-0560">Oxidoreductase</keyword>
<dbReference type="Gene3D" id="3.50.50.60">
    <property type="entry name" value="FAD/NAD(P)-binding domain"/>
    <property type="match status" value="1"/>
</dbReference>
<evidence type="ECO:0000256" key="4">
    <source>
        <dbReference type="ARBA" id="ARBA00023002"/>
    </source>
</evidence>
<evidence type="ECO:0000259" key="7">
    <source>
        <dbReference type="Pfam" id="PF01494"/>
    </source>
</evidence>
<keyword evidence="6" id="KW-0812">Transmembrane</keyword>
<keyword evidence="3" id="KW-0274">FAD</keyword>
<name>A0A7H8QIY8_TALRU</name>
<feature type="transmembrane region" description="Helical" evidence="6">
    <location>
        <begin position="804"/>
        <end position="826"/>
    </location>
</feature>
<dbReference type="Proteomes" id="UP000509510">
    <property type="component" value="Chromosome I"/>
</dbReference>
<dbReference type="KEGG" id="trg:TRUGW13939_00580"/>
<sequence>MASQNAPKKLRVAIIGAGPAGLGAAIEFQKLPFVDVRIYDQATVLREVGTGISLQPNTWRLLDLLDASRNISPDDIFRPEDHHSVQHRNGRTGELLVSHGPRATAPNHLHARCFRSVLQNALLSNVDKSRLRLSSRLVKIVESTSNTFSLRFQDGFVDEVDLIIGADGVRSFVRSFAFPDHKISYIGRTAYRGIVPTEDILSIPNFPDAVTFWHGPTDWVYTCNLNGGKYEITVNAVEPTDDATRVSWGEKATLEEFRRPWKDFGPTVQAVINKVTDVQKFALFAGPRLNKVVERGAIALVGDASHPLSGAFGNGAGFALEDSYTLAQSVAWAQLHGYSLKDALDLYDRVRSPHYHELYKILDRFAASDAIRKENNFSFDEAVAHTIGGKWGAEHTWIYDYNIQDVWTKAVEAEDARRSSLDTRHNASHFLIMAFSVQKVRLHPWYTVIVVALTAFCLPGMFGALNAAGEESATLSDIANAVVFGVMTVGGLFSGIICNRIGVRWTLIIGTLGYAPYAASLYTNAAFGNTFDMGSWFPVLGAVTCGTSAVLLWTASGAINLVVPAVHHRGRAVATKFSLQHLGSSIGGMISLGLNAHKDHRGRVSNATYFTFTSIMCLALPLAATIPLPSQIRRSDGSRVVQHTFNSYQDEVKNLKKVISLKAFFLLAPFLLYYQWDLSYMWSWNAAYHTVRARALLSTLFYLIGPAIVGQIQGWLLDKKEWSRPKRARWGVTLFVILTALVWIYGLIVQYQYDKKETVIDITDAVFVKSCLLFILYGLIENSGMVIGYWIIGSLGLEPGQVSSFIGLANSVGGLGSTLAFVLGAVNVSLNWQAWANVITFLASVPGFLYIGWFMIVDDSEIQRATTTAETSTTTTTSSAIESSGSSEHEHEQYVYTAKEDGPLGNV</sequence>
<comment type="subcellular location">
    <subcellularLocation>
        <location evidence="1">Membrane</location>
        <topology evidence="1">Multi-pass membrane protein</topology>
    </subcellularLocation>
</comment>
<dbReference type="SUPFAM" id="SSF54373">
    <property type="entry name" value="FAD-linked reductases, C-terminal domain"/>
    <property type="match status" value="1"/>
</dbReference>
<feature type="transmembrane region" description="Helical" evidence="6">
    <location>
        <begin position="609"/>
        <end position="629"/>
    </location>
</feature>
<keyword evidence="6" id="KW-0472">Membrane</keyword>
<protein>
    <recommendedName>
        <fullName evidence="7">FAD-binding domain-containing protein</fullName>
    </recommendedName>
</protein>
<feature type="transmembrane region" description="Helical" evidence="6">
    <location>
        <begin position="658"/>
        <end position="676"/>
    </location>
</feature>
<dbReference type="AlphaFoldDB" id="A0A7H8QIY8"/>
<dbReference type="GeneID" id="55988093"/>
<dbReference type="PANTHER" id="PTHR46720:SF3">
    <property type="entry name" value="FAD-BINDING DOMAIN-CONTAINING PROTEIN-RELATED"/>
    <property type="match status" value="1"/>
</dbReference>
<organism evidence="8 9">
    <name type="scientific">Talaromyces rugulosus</name>
    <name type="common">Penicillium rugulosum</name>
    <dbReference type="NCBI Taxonomy" id="121627"/>
    <lineage>
        <taxon>Eukaryota</taxon>
        <taxon>Fungi</taxon>
        <taxon>Dikarya</taxon>
        <taxon>Ascomycota</taxon>
        <taxon>Pezizomycotina</taxon>
        <taxon>Eurotiomycetes</taxon>
        <taxon>Eurotiomycetidae</taxon>
        <taxon>Eurotiales</taxon>
        <taxon>Trichocomaceae</taxon>
        <taxon>Talaromyces</taxon>
        <taxon>Talaromyces sect. Islandici</taxon>
    </lineage>
</organism>
<dbReference type="GO" id="GO:0044550">
    <property type="term" value="P:secondary metabolite biosynthetic process"/>
    <property type="evidence" value="ECO:0007669"/>
    <property type="project" value="TreeGrafter"/>
</dbReference>
<dbReference type="PANTHER" id="PTHR46720">
    <property type="entry name" value="HYDROXYLASE, PUTATIVE (AFU_ORTHOLOGUE AFUA_3G01460)-RELATED"/>
    <property type="match status" value="1"/>
</dbReference>
<evidence type="ECO:0000256" key="1">
    <source>
        <dbReference type="ARBA" id="ARBA00004141"/>
    </source>
</evidence>
<reference evidence="9" key="1">
    <citation type="submission" date="2020-06" db="EMBL/GenBank/DDBJ databases">
        <title>A chromosome-scale genome assembly of Talaromyces rugulosus W13939.</title>
        <authorList>
            <person name="Wang B."/>
            <person name="Guo L."/>
            <person name="Ye K."/>
            <person name="Wang L."/>
        </authorList>
    </citation>
    <scope>NUCLEOTIDE SEQUENCE [LARGE SCALE GENOMIC DNA]</scope>
    <source>
        <strain evidence="9">W13939</strain>
    </source>
</reference>
<dbReference type="Pfam" id="PF01494">
    <property type="entry name" value="FAD_binding_3"/>
    <property type="match status" value="1"/>
</dbReference>
<dbReference type="SUPFAM" id="SSF51905">
    <property type="entry name" value="FAD/NAD(P)-binding domain"/>
    <property type="match status" value="1"/>
</dbReference>
<feature type="transmembrane region" description="Helical" evidence="6">
    <location>
        <begin position="730"/>
        <end position="753"/>
    </location>
</feature>